<feature type="domain" description="G-protein coupled receptors family 1 profile" evidence="10">
    <location>
        <begin position="17"/>
        <end position="135"/>
    </location>
</feature>
<feature type="transmembrane region" description="Helical" evidence="9">
    <location>
        <begin position="6"/>
        <end position="25"/>
    </location>
</feature>
<dbReference type="InParanoid" id="A7TAE1"/>
<dbReference type="GO" id="GO:0004930">
    <property type="term" value="F:G protein-coupled receptor activity"/>
    <property type="evidence" value="ECO:0007669"/>
    <property type="project" value="UniProtKB-KW"/>
</dbReference>
<gene>
    <name evidence="11" type="ORF">NEMVEDRAFT_v1g152271</name>
</gene>
<evidence type="ECO:0000313" key="12">
    <source>
        <dbReference type="Proteomes" id="UP000001593"/>
    </source>
</evidence>
<organism evidence="11 12">
    <name type="scientific">Nematostella vectensis</name>
    <name type="common">Starlet sea anemone</name>
    <dbReference type="NCBI Taxonomy" id="45351"/>
    <lineage>
        <taxon>Eukaryota</taxon>
        <taxon>Metazoa</taxon>
        <taxon>Cnidaria</taxon>
        <taxon>Anthozoa</taxon>
        <taxon>Hexacorallia</taxon>
        <taxon>Actiniaria</taxon>
        <taxon>Edwardsiidae</taxon>
        <taxon>Nematostella</taxon>
    </lineage>
</organism>
<keyword evidence="12" id="KW-1185">Reference proteome</keyword>
<dbReference type="Gene3D" id="1.20.1070.10">
    <property type="entry name" value="Rhodopsin 7-helix transmembrane proteins"/>
    <property type="match status" value="1"/>
</dbReference>
<dbReference type="eggNOG" id="KOG3656">
    <property type="taxonomic scope" value="Eukaryota"/>
</dbReference>
<feature type="transmembrane region" description="Helical" evidence="9">
    <location>
        <begin position="37"/>
        <end position="60"/>
    </location>
</feature>
<reference evidence="11 12" key="1">
    <citation type="journal article" date="2007" name="Science">
        <title>Sea anemone genome reveals ancestral eumetazoan gene repertoire and genomic organization.</title>
        <authorList>
            <person name="Putnam N.H."/>
            <person name="Srivastava M."/>
            <person name="Hellsten U."/>
            <person name="Dirks B."/>
            <person name="Chapman J."/>
            <person name="Salamov A."/>
            <person name="Terry A."/>
            <person name="Shapiro H."/>
            <person name="Lindquist E."/>
            <person name="Kapitonov V.V."/>
            <person name="Jurka J."/>
            <person name="Genikhovich G."/>
            <person name="Grigoriev I.V."/>
            <person name="Lucas S.M."/>
            <person name="Steele R.E."/>
            <person name="Finnerty J.R."/>
            <person name="Technau U."/>
            <person name="Martindale M.Q."/>
            <person name="Rokhsar D.S."/>
        </authorList>
    </citation>
    <scope>NUCLEOTIDE SEQUENCE [LARGE SCALE GENOMIC DNA]</scope>
    <source>
        <strain evidence="12">CH2 X CH6</strain>
    </source>
</reference>
<evidence type="ECO:0000256" key="7">
    <source>
        <dbReference type="ARBA" id="ARBA00023224"/>
    </source>
</evidence>
<dbReference type="GO" id="GO:0016020">
    <property type="term" value="C:membrane"/>
    <property type="evidence" value="ECO:0007669"/>
    <property type="project" value="UniProtKB-SubCell"/>
</dbReference>
<feature type="non-terminal residue" evidence="11">
    <location>
        <position position="135"/>
    </location>
</feature>
<keyword evidence="4 8" id="KW-0297">G-protein coupled receptor</keyword>
<keyword evidence="7 8" id="KW-0807">Transducer</keyword>
<dbReference type="STRING" id="45351.A7TAE1"/>
<accession>A7TAE1</accession>
<evidence type="ECO:0000256" key="6">
    <source>
        <dbReference type="ARBA" id="ARBA00023170"/>
    </source>
</evidence>
<dbReference type="EMBL" id="DS474040">
    <property type="protein sequence ID" value="EDO27030.1"/>
    <property type="molecule type" value="Genomic_DNA"/>
</dbReference>
<dbReference type="PhylomeDB" id="A7TAE1"/>
<evidence type="ECO:0000256" key="5">
    <source>
        <dbReference type="ARBA" id="ARBA00023136"/>
    </source>
</evidence>
<comment type="subcellular location">
    <subcellularLocation>
        <location evidence="1">Membrane</location>
        <topology evidence="1">Multi-pass membrane protein</topology>
    </subcellularLocation>
</comment>
<dbReference type="SUPFAM" id="SSF81321">
    <property type="entry name" value="Family A G protein-coupled receptor-like"/>
    <property type="match status" value="1"/>
</dbReference>
<dbReference type="PROSITE" id="PS50262">
    <property type="entry name" value="G_PROTEIN_RECEP_F1_2"/>
    <property type="match status" value="1"/>
</dbReference>
<evidence type="ECO:0000259" key="10">
    <source>
        <dbReference type="PROSITE" id="PS50262"/>
    </source>
</evidence>
<keyword evidence="5 9" id="KW-0472">Membrane</keyword>
<evidence type="ECO:0000256" key="1">
    <source>
        <dbReference type="ARBA" id="ARBA00004141"/>
    </source>
</evidence>
<keyword evidence="3 9" id="KW-1133">Transmembrane helix</keyword>
<proteinExistence type="inferred from homology"/>
<evidence type="ECO:0000256" key="4">
    <source>
        <dbReference type="ARBA" id="ARBA00023040"/>
    </source>
</evidence>
<evidence type="ECO:0000256" key="2">
    <source>
        <dbReference type="ARBA" id="ARBA00022692"/>
    </source>
</evidence>
<dbReference type="InterPro" id="IPR000276">
    <property type="entry name" value="GPCR_Rhodpsn"/>
</dbReference>
<keyword evidence="2 8" id="KW-0812">Transmembrane</keyword>
<dbReference type="PROSITE" id="PS00237">
    <property type="entry name" value="G_PROTEIN_RECEP_F1_1"/>
    <property type="match status" value="1"/>
</dbReference>
<dbReference type="AlphaFoldDB" id="A7TAE1"/>
<dbReference type="CDD" id="cd00637">
    <property type="entry name" value="7tm_classA_rhodopsin-like"/>
    <property type="match status" value="1"/>
</dbReference>
<evidence type="ECO:0000256" key="3">
    <source>
        <dbReference type="ARBA" id="ARBA00022989"/>
    </source>
</evidence>
<keyword evidence="6 8" id="KW-0675">Receptor</keyword>
<protein>
    <recommendedName>
        <fullName evidence="10">G-protein coupled receptors family 1 profile domain-containing protein</fullName>
    </recommendedName>
</protein>
<dbReference type="Pfam" id="PF00001">
    <property type="entry name" value="7tm_1"/>
    <property type="match status" value="1"/>
</dbReference>
<name>A7TAE1_NEMVE</name>
<feature type="transmembrane region" description="Helical" evidence="9">
    <location>
        <begin position="80"/>
        <end position="111"/>
    </location>
</feature>
<dbReference type="PRINTS" id="PR00237">
    <property type="entry name" value="GPCRRHODOPSN"/>
</dbReference>
<dbReference type="PANTHER" id="PTHR24243">
    <property type="entry name" value="G-PROTEIN COUPLED RECEPTOR"/>
    <property type="match status" value="1"/>
</dbReference>
<dbReference type="Proteomes" id="UP000001593">
    <property type="component" value="Unassembled WGS sequence"/>
</dbReference>
<dbReference type="InterPro" id="IPR017452">
    <property type="entry name" value="GPCR_Rhodpsn_7TM"/>
</dbReference>
<evidence type="ECO:0000256" key="8">
    <source>
        <dbReference type="RuleBase" id="RU000688"/>
    </source>
</evidence>
<evidence type="ECO:0000256" key="9">
    <source>
        <dbReference type="SAM" id="Phobius"/>
    </source>
</evidence>
<sequence>MALNIGYIAIAFFSIIGNSLIISIIHRTPNMRTATNLLILNMAISDLLIPIVYVPLHLYYRFNGPAWHIHGALGSIFCHLSVFLISVSISVSILSMVAIAFDRFFAVLFPLKAKLRTTRSRILTIATIWDLSFAF</sequence>
<dbReference type="HOGENOM" id="CLU_009579_29_6_1"/>
<comment type="similarity">
    <text evidence="8">Belongs to the G-protein coupled receptor 1 family.</text>
</comment>
<evidence type="ECO:0000313" key="11">
    <source>
        <dbReference type="EMBL" id="EDO27030.1"/>
    </source>
</evidence>
<dbReference type="PANTHER" id="PTHR24243:SF208">
    <property type="entry name" value="PYROKININ-1 RECEPTOR"/>
    <property type="match status" value="1"/>
</dbReference>